<proteinExistence type="predicted"/>
<dbReference type="Proteomes" id="UP000000576">
    <property type="component" value="Chromosome"/>
</dbReference>
<dbReference type="EMBL" id="AE008923">
    <property type="protein sequence ID" value="AAM38194.1"/>
    <property type="molecule type" value="Genomic_DNA"/>
</dbReference>
<protein>
    <submittedName>
        <fullName evidence="1">Uncharacterized protein</fullName>
    </submittedName>
</protein>
<gene>
    <name evidence="1" type="ordered locus">XAC3351</name>
</gene>
<dbReference type="KEGG" id="xac:XAC3351"/>
<evidence type="ECO:0000313" key="1">
    <source>
        <dbReference type="EMBL" id="AAM38194.1"/>
    </source>
</evidence>
<organism evidence="1 2">
    <name type="scientific">Xanthomonas axonopodis pv. citri (strain 306)</name>
    <dbReference type="NCBI Taxonomy" id="190486"/>
    <lineage>
        <taxon>Bacteria</taxon>
        <taxon>Pseudomonadati</taxon>
        <taxon>Pseudomonadota</taxon>
        <taxon>Gammaproteobacteria</taxon>
        <taxon>Lysobacterales</taxon>
        <taxon>Lysobacteraceae</taxon>
        <taxon>Xanthomonas</taxon>
    </lineage>
</organism>
<name>A0AAI7ZHI3_XANAC</name>
<evidence type="ECO:0000313" key="2">
    <source>
        <dbReference type="Proteomes" id="UP000000576"/>
    </source>
</evidence>
<accession>A0AAI7ZHI3</accession>
<reference evidence="1 2" key="1">
    <citation type="journal article" date="2002" name="Nature">
        <title>Comparison of the genomes of two Xanthomonas pathogens with differing host specificities.</title>
        <authorList>
            <person name="da Silva A.C."/>
            <person name="Ferro J.A."/>
            <person name="Reinach F.C."/>
            <person name="Farah C.S."/>
            <person name="Furlan L.R."/>
            <person name="Quaggio R.B."/>
            <person name="Monteiro-Vitorello C.B."/>
            <person name="Van Sluys M.A."/>
            <person name="Almeida N.F."/>
            <person name="Alves L.M."/>
            <person name="do Amaral A.M."/>
            <person name="Bertolini M.C."/>
            <person name="Camargo L.E."/>
            <person name="Camarotte G."/>
            <person name="Cannavan F."/>
            <person name="Cardozo J."/>
            <person name="Chambergo F."/>
            <person name="Ciapina L.P."/>
            <person name="Cicarelli R.M."/>
            <person name="Coutinho L.L."/>
            <person name="Cursino-Santos J.R."/>
            <person name="El-Dorry H."/>
            <person name="Faria J.B."/>
            <person name="Ferreira A.J."/>
            <person name="Ferreira R.C."/>
            <person name="Ferro M.I."/>
            <person name="Formighieri E.F."/>
            <person name="Franco M.C."/>
            <person name="Greggio C.C."/>
            <person name="Gruber A."/>
            <person name="Katsuyama A.M."/>
            <person name="Kishi L.T."/>
            <person name="Leite R.P."/>
            <person name="Lemos E.G."/>
            <person name="Lemos M.V."/>
            <person name="Locali E.C."/>
            <person name="Machado M.A."/>
            <person name="Madeira A.M."/>
            <person name="Martinez-Rossi N.M."/>
            <person name="Martins E.C."/>
            <person name="Meidanis J."/>
            <person name="Menck C.F."/>
            <person name="Miyaki C.Y."/>
            <person name="Moon D.H."/>
            <person name="Moreira L.M."/>
            <person name="Novo M.T."/>
            <person name="Okura V.K."/>
            <person name="Oliveira M.C."/>
            <person name="Oliveira V.R."/>
            <person name="Pereira H.A."/>
            <person name="Rossi A."/>
            <person name="Sena J.A."/>
            <person name="Silva C."/>
            <person name="de Souza R.F."/>
            <person name="Spinola L.A."/>
            <person name="Takita M.A."/>
            <person name="Tamura R.E."/>
            <person name="Teixeira E.C."/>
            <person name="Tezza R.I."/>
            <person name="Trindade dos Santos M."/>
            <person name="Truffi D."/>
            <person name="Tsai S.M."/>
            <person name="White F.F."/>
            <person name="Setubal J.C."/>
            <person name="Kitajima J.P."/>
        </authorList>
    </citation>
    <scope>NUCLEOTIDE SEQUENCE [LARGE SCALE GENOMIC DNA]</scope>
    <source>
        <strain evidence="1 2">306</strain>
    </source>
</reference>
<dbReference type="AlphaFoldDB" id="A0AAI7ZHI3"/>
<sequence length="172" mass="18718">MSCTKDRGTPWIERRVMNKFLAGALALSVVVAFSVPSNSWAATKQTGTPAWMNADGEVIKSSDVEAGYGETVKGINDYEGEITGKPAPGSKFTQLKIGMPMKQVTDLIGQPDDQGAYVTGKAFIPFFFGGDRYRYEMAYKGQGRLVFAGKSMGTGGNLIWIIHNKNDSGYRE</sequence>